<keyword evidence="2" id="KW-1185">Reference proteome</keyword>
<sequence>MTQLVLGNIAVIKKDRTWQLQCTGKPVLKCLRHHDETVPTFYFIGCTGWNIIDLLALKKMIHFHPPPPNRVPITIRACLQELTRQANTDNVDVTPTRIITAILWTKLDKERITTVFVHQKYNIPKQGHDKGLISRNVMSNKRSGKLILLCQIQSAHSGPSKKINEDDDKENNETLKFNELDADLDKLGIVFLGMILEVNLKMATSQGTVNKVWVIYKTWSCVIDPFRENQVLLIKILEELIKEKVDLFLDELVYEMAQRTGKIVSVPTLWRSLSDFDKIFSII</sequence>
<evidence type="ECO:0000313" key="1">
    <source>
        <dbReference type="EMBL" id="RIA87511.1"/>
    </source>
</evidence>
<gene>
    <name evidence="1" type="ORF">C1645_827675</name>
</gene>
<evidence type="ECO:0000313" key="2">
    <source>
        <dbReference type="Proteomes" id="UP000265703"/>
    </source>
</evidence>
<accession>A0A397SX89</accession>
<dbReference type="Proteomes" id="UP000265703">
    <property type="component" value="Unassembled WGS sequence"/>
</dbReference>
<proteinExistence type="predicted"/>
<organism evidence="1 2">
    <name type="scientific">Glomus cerebriforme</name>
    <dbReference type="NCBI Taxonomy" id="658196"/>
    <lineage>
        <taxon>Eukaryota</taxon>
        <taxon>Fungi</taxon>
        <taxon>Fungi incertae sedis</taxon>
        <taxon>Mucoromycota</taxon>
        <taxon>Glomeromycotina</taxon>
        <taxon>Glomeromycetes</taxon>
        <taxon>Glomerales</taxon>
        <taxon>Glomeraceae</taxon>
        <taxon>Glomus</taxon>
    </lineage>
</organism>
<dbReference type="AlphaFoldDB" id="A0A397SX89"/>
<comment type="caution">
    <text evidence="1">The sequence shown here is derived from an EMBL/GenBank/DDBJ whole genome shotgun (WGS) entry which is preliminary data.</text>
</comment>
<reference evidence="1 2" key="1">
    <citation type="submission" date="2018-06" db="EMBL/GenBank/DDBJ databases">
        <title>Comparative genomics reveals the genomic features of Rhizophagus irregularis, R. cerebriforme, R. diaphanum and Gigaspora rosea, and their symbiotic lifestyle signature.</title>
        <authorList>
            <person name="Morin E."/>
            <person name="San Clemente H."/>
            <person name="Chen E.C.H."/>
            <person name="De La Providencia I."/>
            <person name="Hainaut M."/>
            <person name="Kuo A."/>
            <person name="Kohler A."/>
            <person name="Murat C."/>
            <person name="Tang N."/>
            <person name="Roy S."/>
            <person name="Loubradou J."/>
            <person name="Henrissat B."/>
            <person name="Grigoriev I.V."/>
            <person name="Corradi N."/>
            <person name="Roux C."/>
            <person name="Martin F.M."/>
        </authorList>
    </citation>
    <scope>NUCLEOTIDE SEQUENCE [LARGE SCALE GENOMIC DNA]</scope>
    <source>
        <strain evidence="1 2">DAOM 227022</strain>
    </source>
</reference>
<name>A0A397SX89_9GLOM</name>
<protein>
    <submittedName>
        <fullName evidence="1">Uncharacterized protein</fullName>
    </submittedName>
</protein>
<dbReference type="EMBL" id="QKYT01000305">
    <property type="protein sequence ID" value="RIA87511.1"/>
    <property type="molecule type" value="Genomic_DNA"/>
</dbReference>